<proteinExistence type="predicted"/>
<dbReference type="AlphaFoldDB" id="A0A146KT28"/>
<gene>
    <name evidence="1" type="ORF">g.92230</name>
</gene>
<accession>A0A146KT28</accession>
<dbReference type="EMBL" id="GDHC01018988">
    <property type="protein sequence ID" value="JAP99640.1"/>
    <property type="molecule type" value="Transcribed_RNA"/>
</dbReference>
<name>A0A146KT28_LYGHE</name>
<protein>
    <submittedName>
        <fullName evidence="1">Uncharacterized protein</fullName>
    </submittedName>
</protein>
<organism evidence="1">
    <name type="scientific">Lygus hesperus</name>
    <name type="common">Western plant bug</name>
    <dbReference type="NCBI Taxonomy" id="30085"/>
    <lineage>
        <taxon>Eukaryota</taxon>
        <taxon>Metazoa</taxon>
        <taxon>Ecdysozoa</taxon>
        <taxon>Arthropoda</taxon>
        <taxon>Hexapoda</taxon>
        <taxon>Insecta</taxon>
        <taxon>Pterygota</taxon>
        <taxon>Neoptera</taxon>
        <taxon>Paraneoptera</taxon>
        <taxon>Hemiptera</taxon>
        <taxon>Heteroptera</taxon>
        <taxon>Panheteroptera</taxon>
        <taxon>Cimicomorpha</taxon>
        <taxon>Miridae</taxon>
        <taxon>Mirini</taxon>
        <taxon>Lygus</taxon>
    </lineage>
</organism>
<reference evidence="1" key="1">
    <citation type="journal article" date="2016" name="Gigascience">
        <title>De novo construction of an expanded transcriptome assembly for the western tarnished plant bug, Lygus hesperus.</title>
        <authorList>
            <person name="Tassone E.E."/>
            <person name="Geib S.M."/>
            <person name="Hall B."/>
            <person name="Fabrick J.A."/>
            <person name="Brent C.S."/>
            <person name="Hull J.J."/>
        </authorList>
    </citation>
    <scope>NUCLEOTIDE SEQUENCE</scope>
</reference>
<sequence length="111" mass="12545">MNKVVTTACKTGNESSNGSIGKAVHNRIIGLQKLCQVLFKDVMWLDCAIKPAWTTAAYTIRHHRLSCHINHSLICRKRVIVIGSQVKTLRRLREIFVVLYSNVCSITCLHL</sequence>
<evidence type="ECO:0000313" key="1">
    <source>
        <dbReference type="EMBL" id="JAP99640.1"/>
    </source>
</evidence>